<dbReference type="OrthoDB" id="27934at2759"/>
<dbReference type="PANTHER" id="PTHR28527">
    <property type="entry name" value="MATING-TYPE SWITCHING PROTEIN SWI2-RELATED"/>
    <property type="match status" value="1"/>
</dbReference>
<dbReference type="Gene3D" id="6.10.140.1020">
    <property type="match status" value="1"/>
</dbReference>
<feature type="region of interest" description="Disordered" evidence="1">
    <location>
        <begin position="237"/>
        <end position="261"/>
    </location>
</feature>
<name>A0A3N4LQV5_9PEZI</name>
<feature type="region of interest" description="Disordered" evidence="1">
    <location>
        <begin position="100"/>
        <end position="127"/>
    </location>
</feature>
<dbReference type="STRING" id="1051890.A0A3N4LQV5"/>
<protein>
    <recommendedName>
        <fullName evidence="4">Swi5-domain-containing protein</fullName>
    </recommendedName>
</protein>
<feature type="compositionally biased region" description="Basic residues" evidence="1">
    <location>
        <begin position="1"/>
        <end position="10"/>
    </location>
</feature>
<dbReference type="FunCoup" id="A0A3N4LQV5">
    <property type="interactions" value="7"/>
</dbReference>
<accession>A0A3N4LQV5</accession>
<dbReference type="AlphaFoldDB" id="A0A3N4LQV5"/>
<evidence type="ECO:0000256" key="1">
    <source>
        <dbReference type="SAM" id="MobiDB-lite"/>
    </source>
</evidence>
<feature type="compositionally biased region" description="Polar residues" evidence="1">
    <location>
        <begin position="55"/>
        <end position="72"/>
    </location>
</feature>
<reference evidence="2 3" key="1">
    <citation type="journal article" date="2018" name="Nat. Ecol. Evol.">
        <title>Pezizomycetes genomes reveal the molecular basis of ectomycorrhizal truffle lifestyle.</title>
        <authorList>
            <person name="Murat C."/>
            <person name="Payen T."/>
            <person name="Noel B."/>
            <person name="Kuo A."/>
            <person name="Morin E."/>
            <person name="Chen J."/>
            <person name="Kohler A."/>
            <person name="Krizsan K."/>
            <person name="Balestrini R."/>
            <person name="Da Silva C."/>
            <person name="Montanini B."/>
            <person name="Hainaut M."/>
            <person name="Levati E."/>
            <person name="Barry K.W."/>
            <person name="Belfiori B."/>
            <person name="Cichocki N."/>
            <person name="Clum A."/>
            <person name="Dockter R.B."/>
            <person name="Fauchery L."/>
            <person name="Guy J."/>
            <person name="Iotti M."/>
            <person name="Le Tacon F."/>
            <person name="Lindquist E.A."/>
            <person name="Lipzen A."/>
            <person name="Malagnac F."/>
            <person name="Mello A."/>
            <person name="Molinier V."/>
            <person name="Miyauchi S."/>
            <person name="Poulain J."/>
            <person name="Riccioni C."/>
            <person name="Rubini A."/>
            <person name="Sitrit Y."/>
            <person name="Splivallo R."/>
            <person name="Traeger S."/>
            <person name="Wang M."/>
            <person name="Zifcakova L."/>
            <person name="Wipf D."/>
            <person name="Zambonelli A."/>
            <person name="Paolocci F."/>
            <person name="Nowrousian M."/>
            <person name="Ottonello S."/>
            <person name="Baldrian P."/>
            <person name="Spatafora J.W."/>
            <person name="Henrissat B."/>
            <person name="Nagy L.G."/>
            <person name="Aury J.M."/>
            <person name="Wincker P."/>
            <person name="Grigoriev I.V."/>
            <person name="Bonfante P."/>
            <person name="Martin F.M."/>
        </authorList>
    </citation>
    <scope>NUCLEOTIDE SEQUENCE [LARGE SCALE GENOMIC DNA]</scope>
    <source>
        <strain evidence="2 3">ATCC MYA-4762</strain>
    </source>
</reference>
<dbReference type="Proteomes" id="UP000267821">
    <property type="component" value="Unassembled WGS sequence"/>
</dbReference>
<dbReference type="EMBL" id="ML121538">
    <property type="protein sequence ID" value="RPB25220.1"/>
    <property type="molecule type" value="Genomic_DNA"/>
</dbReference>
<evidence type="ECO:0000313" key="2">
    <source>
        <dbReference type="EMBL" id="RPB25220.1"/>
    </source>
</evidence>
<gene>
    <name evidence="2" type="ORF">L211DRAFT_104417</name>
</gene>
<sequence>MPPKIPAKRSRAPDDKKIKESTHGEEDNMYSDGSGEETKTDKPIGASAAPLPVSTPLQTPRSTPNLSASSPISVKRQRLSSAKAAMTTLARPFRSPLMVRRGDASSTPAGPGTGTVTNTSMKPPTSQKFRITRTPRTQYPIPSDPEIAELNAQLTTLRSRLKTAQTYLSMSQQALLLESLPPAHKDSDEHLEELISKWRGAARQAADYLFGVAGDRVNRMGGARAYFERERDRKNKWEGGEADSGVNSGWADAEDGANVDPEVIEERKRQLIAEYDLEEPSPSSKSRKEVDIAQTDDDHFTMEMMLKTMNIDFRLIGFCPDRQCWATD</sequence>
<feature type="region of interest" description="Disordered" evidence="1">
    <location>
        <begin position="273"/>
        <end position="294"/>
    </location>
</feature>
<feature type="compositionally biased region" description="Basic and acidic residues" evidence="1">
    <location>
        <begin position="11"/>
        <end position="26"/>
    </location>
</feature>
<feature type="compositionally biased region" description="Polar residues" evidence="1">
    <location>
        <begin position="104"/>
        <end position="127"/>
    </location>
</feature>
<proteinExistence type="predicted"/>
<dbReference type="GO" id="GO:0006310">
    <property type="term" value="P:DNA recombination"/>
    <property type="evidence" value="ECO:0007669"/>
    <property type="project" value="TreeGrafter"/>
</dbReference>
<evidence type="ECO:0000313" key="3">
    <source>
        <dbReference type="Proteomes" id="UP000267821"/>
    </source>
</evidence>
<dbReference type="InParanoid" id="A0A3N4LQV5"/>
<dbReference type="PANTHER" id="PTHR28527:SF1">
    <property type="entry name" value="SWI5-DEPENDENT RECOMBINATION DNA REPAIR PROTEIN 1"/>
    <property type="match status" value="1"/>
</dbReference>
<organism evidence="2 3">
    <name type="scientific">Terfezia boudieri ATCC MYA-4762</name>
    <dbReference type="NCBI Taxonomy" id="1051890"/>
    <lineage>
        <taxon>Eukaryota</taxon>
        <taxon>Fungi</taxon>
        <taxon>Dikarya</taxon>
        <taxon>Ascomycota</taxon>
        <taxon>Pezizomycotina</taxon>
        <taxon>Pezizomycetes</taxon>
        <taxon>Pezizales</taxon>
        <taxon>Pezizaceae</taxon>
        <taxon>Terfezia</taxon>
    </lineage>
</organism>
<feature type="region of interest" description="Disordered" evidence="1">
    <location>
        <begin position="1"/>
        <end position="75"/>
    </location>
</feature>
<evidence type="ECO:0008006" key="4">
    <source>
        <dbReference type="Google" id="ProtNLM"/>
    </source>
</evidence>
<keyword evidence="3" id="KW-1185">Reference proteome</keyword>